<gene>
    <name evidence="4" type="ORF">DFR50_14411</name>
</gene>
<dbReference type="Pfam" id="PF13561">
    <property type="entry name" value="adh_short_C2"/>
    <property type="match status" value="1"/>
</dbReference>
<dbReference type="SMART" id="SM00822">
    <property type="entry name" value="PKS_KR"/>
    <property type="match status" value="1"/>
</dbReference>
<evidence type="ECO:0000313" key="5">
    <source>
        <dbReference type="Proteomes" id="UP000253529"/>
    </source>
</evidence>
<comment type="similarity">
    <text evidence="1">Belongs to the short-chain dehydrogenases/reductases (SDR) family.</text>
</comment>
<dbReference type="PRINTS" id="PR00081">
    <property type="entry name" value="GDHRDH"/>
</dbReference>
<sequence length="255" mass="25743">MPEAAPRFAGQTAIVTGGGAGIGFAVARAFAREGANVAIAGRRKATLVHSAALIEEMGGEVLVVPADVAIAADCARIVASAVERFGAADILVNNAAHFALVPLLDADAEVAARFLSVNVAGPLLCARAFAAEAIASGRRGRIVNVGSIAGARPAPGCGLYSASKAALEMLTRSMALEWGPAGIRVNAVAPGHVATEGVLADFQAGRLDEAKLLASIPARRIADVDDIADAVLFLCSDAARHVLGQSLTVDGGEGF</sequence>
<proteinExistence type="inferred from homology"/>
<dbReference type="PANTHER" id="PTHR43639:SF9">
    <property type="entry name" value="BLL5898 PROTEIN"/>
    <property type="match status" value="1"/>
</dbReference>
<organism evidence="4 5">
    <name type="scientific">Roseiarcus fermentans</name>
    <dbReference type="NCBI Taxonomy" id="1473586"/>
    <lineage>
        <taxon>Bacteria</taxon>
        <taxon>Pseudomonadati</taxon>
        <taxon>Pseudomonadota</taxon>
        <taxon>Alphaproteobacteria</taxon>
        <taxon>Hyphomicrobiales</taxon>
        <taxon>Roseiarcaceae</taxon>
        <taxon>Roseiarcus</taxon>
    </lineage>
</organism>
<dbReference type="InterPro" id="IPR057326">
    <property type="entry name" value="KR_dom"/>
</dbReference>
<dbReference type="InterPro" id="IPR020904">
    <property type="entry name" value="Sc_DH/Rdtase_CS"/>
</dbReference>
<dbReference type="PANTHER" id="PTHR43639">
    <property type="entry name" value="OXIDOREDUCTASE, SHORT-CHAIN DEHYDROGENASE/REDUCTASE FAMILY (AFU_ORTHOLOGUE AFUA_5G02870)"/>
    <property type="match status" value="1"/>
</dbReference>
<dbReference type="SUPFAM" id="SSF51735">
    <property type="entry name" value="NAD(P)-binding Rossmann-fold domains"/>
    <property type="match status" value="1"/>
</dbReference>
<dbReference type="OrthoDB" id="9803333at2"/>
<dbReference type="Proteomes" id="UP000253529">
    <property type="component" value="Unassembled WGS sequence"/>
</dbReference>
<evidence type="ECO:0000256" key="1">
    <source>
        <dbReference type="ARBA" id="ARBA00006484"/>
    </source>
</evidence>
<dbReference type="InterPro" id="IPR002347">
    <property type="entry name" value="SDR_fam"/>
</dbReference>
<keyword evidence="5" id="KW-1185">Reference proteome</keyword>
<reference evidence="4 5" key="1">
    <citation type="submission" date="2018-06" db="EMBL/GenBank/DDBJ databases">
        <title>Genomic Encyclopedia of Type Strains, Phase IV (KMG-IV): sequencing the most valuable type-strain genomes for metagenomic binning, comparative biology and taxonomic classification.</title>
        <authorList>
            <person name="Goeker M."/>
        </authorList>
    </citation>
    <scope>NUCLEOTIDE SEQUENCE [LARGE SCALE GENOMIC DNA]</scope>
    <source>
        <strain evidence="4 5">DSM 24875</strain>
    </source>
</reference>
<evidence type="ECO:0000313" key="4">
    <source>
        <dbReference type="EMBL" id="RBP03455.1"/>
    </source>
</evidence>
<comment type="caution">
    <text evidence="4">The sequence shown here is derived from an EMBL/GenBank/DDBJ whole genome shotgun (WGS) entry which is preliminary data.</text>
</comment>
<name>A0A366EPQ5_9HYPH</name>
<dbReference type="NCBIfam" id="NF005559">
    <property type="entry name" value="PRK07231.1"/>
    <property type="match status" value="1"/>
</dbReference>
<evidence type="ECO:0000256" key="2">
    <source>
        <dbReference type="ARBA" id="ARBA00023002"/>
    </source>
</evidence>
<dbReference type="EMBL" id="QNRK01000044">
    <property type="protein sequence ID" value="RBP03455.1"/>
    <property type="molecule type" value="Genomic_DNA"/>
</dbReference>
<dbReference type="FunFam" id="3.40.50.720:FF:000084">
    <property type="entry name" value="Short-chain dehydrogenase reductase"/>
    <property type="match status" value="1"/>
</dbReference>
<protein>
    <submittedName>
        <fullName evidence="4">3-oxoacyl-[acyl-carrier protein] reductase</fullName>
    </submittedName>
</protein>
<dbReference type="AlphaFoldDB" id="A0A366EPQ5"/>
<dbReference type="GO" id="GO:0016491">
    <property type="term" value="F:oxidoreductase activity"/>
    <property type="evidence" value="ECO:0007669"/>
    <property type="project" value="UniProtKB-KW"/>
</dbReference>
<dbReference type="PRINTS" id="PR00080">
    <property type="entry name" value="SDRFAMILY"/>
</dbReference>
<dbReference type="InterPro" id="IPR036291">
    <property type="entry name" value="NAD(P)-bd_dom_sf"/>
</dbReference>
<accession>A0A366EPQ5</accession>
<dbReference type="Gene3D" id="3.40.50.720">
    <property type="entry name" value="NAD(P)-binding Rossmann-like Domain"/>
    <property type="match status" value="1"/>
</dbReference>
<evidence type="ECO:0000259" key="3">
    <source>
        <dbReference type="SMART" id="SM00822"/>
    </source>
</evidence>
<dbReference type="PROSITE" id="PS00061">
    <property type="entry name" value="ADH_SHORT"/>
    <property type="match status" value="1"/>
</dbReference>
<feature type="domain" description="Ketoreductase" evidence="3">
    <location>
        <begin position="11"/>
        <end position="191"/>
    </location>
</feature>
<keyword evidence="2" id="KW-0560">Oxidoreductase</keyword>
<dbReference type="RefSeq" id="WP_147262950.1">
    <property type="nucleotide sequence ID" value="NZ_QNRK01000044.1"/>
</dbReference>
<dbReference type="CDD" id="cd05233">
    <property type="entry name" value="SDR_c"/>
    <property type="match status" value="1"/>
</dbReference>